<dbReference type="EMBL" id="FIGB01000001">
    <property type="protein sequence ID" value="CYU27019.1"/>
    <property type="molecule type" value="Genomic_DNA"/>
</dbReference>
<dbReference type="InterPro" id="IPR027417">
    <property type="entry name" value="P-loop_NTPase"/>
</dbReference>
<dbReference type="SUPFAM" id="SSF52540">
    <property type="entry name" value="P-loop containing nucleoside triphosphate hydrolases"/>
    <property type="match status" value="1"/>
</dbReference>
<name>A0AB33U073_STRSU</name>
<dbReference type="GO" id="GO:0005524">
    <property type="term" value="F:ATP binding"/>
    <property type="evidence" value="ECO:0007669"/>
    <property type="project" value="InterPro"/>
</dbReference>
<dbReference type="Gene3D" id="3.40.50.300">
    <property type="entry name" value="P-loop containing nucleotide triphosphate hydrolases"/>
    <property type="match status" value="1"/>
</dbReference>
<dbReference type="Pfam" id="PF00005">
    <property type="entry name" value="ABC_tran"/>
    <property type="match status" value="1"/>
</dbReference>
<dbReference type="GO" id="GO:0016887">
    <property type="term" value="F:ATP hydrolysis activity"/>
    <property type="evidence" value="ECO:0007669"/>
    <property type="project" value="InterPro"/>
</dbReference>
<evidence type="ECO:0000313" key="2">
    <source>
        <dbReference type="EMBL" id="CYU27019.1"/>
    </source>
</evidence>
<evidence type="ECO:0000313" key="3">
    <source>
        <dbReference type="Proteomes" id="UP000073390"/>
    </source>
</evidence>
<reference evidence="2 3" key="1">
    <citation type="submission" date="2016-02" db="EMBL/GenBank/DDBJ databases">
        <authorList>
            <consortium name="Pathogen Informatics"/>
        </authorList>
    </citation>
    <scope>NUCLEOTIDE SEQUENCE [LARGE SCALE GENOMIC DNA]</scope>
    <source>
        <strain evidence="2 3">LSS27</strain>
    </source>
</reference>
<proteinExistence type="predicted"/>
<feature type="domain" description="ABC transporter" evidence="1">
    <location>
        <begin position="21"/>
        <end position="52"/>
    </location>
</feature>
<dbReference type="InterPro" id="IPR003439">
    <property type="entry name" value="ABC_transporter-like_ATP-bd"/>
</dbReference>
<protein>
    <submittedName>
        <fullName evidence="2">ABC transporter ATPase</fullName>
    </submittedName>
</protein>
<evidence type="ECO:0000259" key="1">
    <source>
        <dbReference type="Pfam" id="PF00005"/>
    </source>
</evidence>
<comment type="caution">
    <text evidence="2">The sequence shown here is derived from an EMBL/GenBank/DDBJ whole genome shotgun (WGS) entry which is preliminary data.</text>
</comment>
<dbReference type="Proteomes" id="UP000073390">
    <property type="component" value="Unassembled WGS sequence"/>
</dbReference>
<sequence length="86" mass="9676">MLLATQHLTLDHQKDLRNLVHDLNLIVNPGDKIAIIGEEGNGKSSLLLTLMDSTLVADYLLISAAFTAIFTRQSTFPKVFHWKWQS</sequence>
<gene>
    <name evidence="2" type="ORF">ERS132389_00332</name>
</gene>
<dbReference type="AlphaFoldDB" id="A0AB33U073"/>
<organism evidence="2 3">
    <name type="scientific">Streptococcus suis</name>
    <dbReference type="NCBI Taxonomy" id="1307"/>
    <lineage>
        <taxon>Bacteria</taxon>
        <taxon>Bacillati</taxon>
        <taxon>Bacillota</taxon>
        <taxon>Bacilli</taxon>
        <taxon>Lactobacillales</taxon>
        <taxon>Streptococcaceae</taxon>
        <taxon>Streptococcus</taxon>
    </lineage>
</organism>
<accession>A0AB33U073</accession>